<accession>X1DDS7</accession>
<sequence length="55" mass="6161">MRIALTDLSPGHYQLKGKISAHHDEPRKFALGQILEINGAKLSRSFAEKMALHFS</sequence>
<dbReference type="EMBL" id="BART01026244">
    <property type="protein sequence ID" value="GAG94566.1"/>
    <property type="molecule type" value="Genomic_DNA"/>
</dbReference>
<name>X1DDS7_9ZZZZ</name>
<feature type="non-terminal residue" evidence="1">
    <location>
        <position position="55"/>
    </location>
</feature>
<gene>
    <name evidence="1" type="ORF">S01H4_46876</name>
</gene>
<dbReference type="AlphaFoldDB" id="X1DDS7"/>
<proteinExistence type="predicted"/>
<evidence type="ECO:0000313" key="1">
    <source>
        <dbReference type="EMBL" id="GAG94566.1"/>
    </source>
</evidence>
<protein>
    <submittedName>
        <fullName evidence="1">Uncharacterized protein</fullName>
    </submittedName>
</protein>
<organism evidence="1">
    <name type="scientific">marine sediment metagenome</name>
    <dbReference type="NCBI Taxonomy" id="412755"/>
    <lineage>
        <taxon>unclassified sequences</taxon>
        <taxon>metagenomes</taxon>
        <taxon>ecological metagenomes</taxon>
    </lineage>
</organism>
<reference evidence="1" key="1">
    <citation type="journal article" date="2014" name="Front. Microbiol.">
        <title>High frequency of phylogenetically diverse reductive dehalogenase-homologous genes in deep subseafloor sedimentary metagenomes.</title>
        <authorList>
            <person name="Kawai M."/>
            <person name="Futagami T."/>
            <person name="Toyoda A."/>
            <person name="Takaki Y."/>
            <person name="Nishi S."/>
            <person name="Hori S."/>
            <person name="Arai W."/>
            <person name="Tsubouchi T."/>
            <person name="Morono Y."/>
            <person name="Uchiyama I."/>
            <person name="Ito T."/>
            <person name="Fujiyama A."/>
            <person name="Inagaki F."/>
            <person name="Takami H."/>
        </authorList>
    </citation>
    <scope>NUCLEOTIDE SEQUENCE</scope>
    <source>
        <strain evidence="1">Expedition CK06-06</strain>
    </source>
</reference>
<comment type="caution">
    <text evidence="1">The sequence shown here is derived from an EMBL/GenBank/DDBJ whole genome shotgun (WGS) entry which is preliminary data.</text>
</comment>